<name>A0A1W0C8Z3_9NEIS</name>
<dbReference type="InterPro" id="IPR006171">
    <property type="entry name" value="TOPRIM_dom"/>
</dbReference>
<evidence type="ECO:0000313" key="3">
    <source>
        <dbReference type="Proteomes" id="UP000192721"/>
    </source>
</evidence>
<organism evidence="2 3">
    <name type="scientific">Chromobacterium haemolyticum</name>
    <dbReference type="NCBI Taxonomy" id="394935"/>
    <lineage>
        <taxon>Bacteria</taxon>
        <taxon>Pseudomonadati</taxon>
        <taxon>Pseudomonadota</taxon>
        <taxon>Betaproteobacteria</taxon>
        <taxon>Neisseriales</taxon>
        <taxon>Chromobacteriaceae</taxon>
        <taxon>Chromobacterium</taxon>
    </lineage>
</organism>
<proteinExistence type="predicted"/>
<evidence type="ECO:0000313" key="2">
    <source>
        <dbReference type="EMBL" id="OQS31210.1"/>
    </source>
</evidence>
<feature type="domain" description="DNA primase/helicase Gp4 N-terminal Bacteriophage T7-like" evidence="1">
    <location>
        <begin position="33"/>
        <end position="70"/>
    </location>
</feature>
<accession>A0A1W0C8Z3</accession>
<comment type="caution">
    <text evidence="2">The sequence shown here is derived from an EMBL/GenBank/DDBJ whole genome shotgun (WGS) entry which is preliminary data.</text>
</comment>
<evidence type="ECO:0000259" key="1">
    <source>
        <dbReference type="SMART" id="SM00778"/>
    </source>
</evidence>
<dbReference type="InterPro" id="IPR034154">
    <property type="entry name" value="TOPRIM_DnaG/twinkle"/>
</dbReference>
<dbReference type="Proteomes" id="UP000192721">
    <property type="component" value="Unassembled WGS sequence"/>
</dbReference>
<dbReference type="SMART" id="SM00778">
    <property type="entry name" value="Prim_Zn_Ribbon"/>
    <property type="match status" value="1"/>
</dbReference>
<gene>
    <name evidence="2" type="ORF">B0T45_23130</name>
</gene>
<dbReference type="InterPro" id="IPR013237">
    <property type="entry name" value="Phage_T7_Gp4_N"/>
</dbReference>
<dbReference type="AlphaFoldDB" id="A0A1W0C8Z3"/>
<dbReference type="EMBL" id="MUKV01000069">
    <property type="protein sequence ID" value="OQS31210.1"/>
    <property type="molecule type" value="Genomic_DNA"/>
</dbReference>
<dbReference type="CDD" id="cd01029">
    <property type="entry name" value="TOPRIM_primases"/>
    <property type="match status" value="1"/>
</dbReference>
<dbReference type="Pfam" id="PF08273">
    <property type="entry name" value="Zn_Ribbon_Prim"/>
    <property type="match status" value="1"/>
</dbReference>
<dbReference type="SUPFAM" id="SSF57783">
    <property type="entry name" value="Zinc beta-ribbon"/>
    <property type="match status" value="1"/>
</dbReference>
<reference evidence="2 3" key="1">
    <citation type="submission" date="2017-02" db="EMBL/GenBank/DDBJ databases">
        <title>Chromobacterium haemolyticum H5244.</title>
        <authorList>
            <person name="Gulvik C.A."/>
        </authorList>
    </citation>
    <scope>NUCLEOTIDE SEQUENCE [LARGE SCALE GENOMIC DNA]</scope>
    <source>
        <strain evidence="2 3">H5244</strain>
    </source>
</reference>
<dbReference type="GO" id="GO:0008270">
    <property type="term" value="F:zinc ion binding"/>
    <property type="evidence" value="ECO:0007669"/>
    <property type="project" value="InterPro"/>
</dbReference>
<sequence length="340" mass="37209">MRLDLAQLRQQARDRWPDILMALGIPTEVFTKRHNQPCPACGGSDRFEWIDKGSGRFVCRALDSLGGDGFVLAQHWLGGDFFHAAQAVAQVLNGAKGEPARVAAAPATTHLQRDQRERLAQLWRAARPVKADDPVGRYLMRRGLSLTTYPSALRYHPALAYWITLHGRPQRLGHFPAMLALVTSPQGINVGLHRTWLTFDGHKAALLHPVSGEALPAKKLALGRSGDLSGAAVRLYPPTDGRLALAEGIETALAVREGSGLPCWAALSAWGLSHAVLPDEVTDLFVMADNDANQAGQNAARRLARRMQDDGRQVHLLIPEQPDSDWLDVLNEQGESHGQR</sequence>
<dbReference type="GO" id="GO:0004386">
    <property type="term" value="F:helicase activity"/>
    <property type="evidence" value="ECO:0007669"/>
    <property type="project" value="InterPro"/>
</dbReference>
<dbReference type="RefSeq" id="WP_143330425.1">
    <property type="nucleotide sequence ID" value="NZ_MUKV01000069.1"/>
</dbReference>
<dbReference type="Pfam" id="PF13362">
    <property type="entry name" value="Toprim_3"/>
    <property type="match status" value="1"/>
</dbReference>
<protein>
    <submittedName>
        <fullName evidence="2">Zinc-binding protein</fullName>
    </submittedName>
</protein>
<dbReference type="Pfam" id="PF23639">
    <property type="entry name" value="DUF7146"/>
    <property type="match status" value="1"/>
</dbReference>
<dbReference type="InterPro" id="IPR055570">
    <property type="entry name" value="DUF7146"/>
</dbReference>